<evidence type="ECO:0000313" key="2">
    <source>
        <dbReference type="EMBL" id="GAH40511.1"/>
    </source>
</evidence>
<dbReference type="EMBL" id="BARU01011047">
    <property type="protein sequence ID" value="GAH40511.1"/>
    <property type="molecule type" value="Genomic_DNA"/>
</dbReference>
<feature type="transmembrane region" description="Helical" evidence="1">
    <location>
        <begin position="133"/>
        <end position="155"/>
    </location>
</feature>
<dbReference type="Gene3D" id="3.40.50.300">
    <property type="entry name" value="P-loop containing nucleotide triphosphate hydrolases"/>
    <property type="match status" value="1"/>
</dbReference>
<organism evidence="2">
    <name type="scientific">marine sediment metagenome</name>
    <dbReference type="NCBI Taxonomy" id="412755"/>
    <lineage>
        <taxon>unclassified sequences</taxon>
        <taxon>metagenomes</taxon>
        <taxon>ecological metagenomes</taxon>
    </lineage>
</organism>
<proteinExistence type="predicted"/>
<comment type="caution">
    <text evidence="2">The sequence shown here is derived from an EMBL/GenBank/DDBJ whole genome shotgun (WGS) entry which is preliminary data.</text>
</comment>
<keyword evidence="1" id="KW-0812">Transmembrane</keyword>
<keyword evidence="1" id="KW-0472">Membrane</keyword>
<accession>X1F4H3</accession>
<dbReference type="InterPro" id="IPR027417">
    <property type="entry name" value="P-loop_NTPase"/>
</dbReference>
<evidence type="ECO:0008006" key="3">
    <source>
        <dbReference type="Google" id="ProtNLM"/>
    </source>
</evidence>
<sequence>TGSTFLIDLLKKIDNSYFKDEILLKFLRDRSKKNKNYYINYIRNELDHHSPIVGAKIMLDHLDSIGLKPLDILENIPNAKYIILYRENFILQHISRRIGKTCKKWHIKGNEKIVCNSKIRFNREEFFVFYEDIIYLLYLLVQLSILPPFITIIIFNKFPFCKN</sequence>
<protein>
    <recommendedName>
        <fullName evidence="3">Sulfotransferase domain-containing protein</fullName>
    </recommendedName>
</protein>
<name>X1F4H3_9ZZZZ</name>
<keyword evidence="1" id="KW-1133">Transmembrane helix</keyword>
<gene>
    <name evidence="2" type="ORF">S03H2_20857</name>
</gene>
<feature type="non-terminal residue" evidence="2">
    <location>
        <position position="1"/>
    </location>
</feature>
<evidence type="ECO:0000256" key="1">
    <source>
        <dbReference type="SAM" id="Phobius"/>
    </source>
</evidence>
<reference evidence="2" key="1">
    <citation type="journal article" date="2014" name="Front. Microbiol.">
        <title>High frequency of phylogenetically diverse reductive dehalogenase-homologous genes in deep subseafloor sedimentary metagenomes.</title>
        <authorList>
            <person name="Kawai M."/>
            <person name="Futagami T."/>
            <person name="Toyoda A."/>
            <person name="Takaki Y."/>
            <person name="Nishi S."/>
            <person name="Hori S."/>
            <person name="Arai W."/>
            <person name="Tsubouchi T."/>
            <person name="Morono Y."/>
            <person name="Uchiyama I."/>
            <person name="Ito T."/>
            <person name="Fujiyama A."/>
            <person name="Inagaki F."/>
            <person name="Takami H."/>
        </authorList>
    </citation>
    <scope>NUCLEOTIDE SEQUENCE</scope>
    <source>
        <strain evidence="2">Expedition CK06-06</strain>
    </source>
</reference>
<dbReference type="AlphaFoldDB" id="X1F4H3"/>